<evidence type="ECO:0000313" key="3">
    <source>
        <dbReference type="EMBL" id="GBG23951.1"/>
    </source>
</evidence>
<evidence type="ECO:0000313" key="4">
    <source>
        <dbReference type="Proteomes" id="UP000241890"/>
    </source>
</evidence>
<sequence>MIQRTYEQVAKCKGLDEVVIATDDSRIEENARAFGAKAIMTSASLASGTDRVLEACESMGLDRNDIVVNVQGDEPFVNPAHVEALVAAMKADATREMGTIALEWKDRVQVLSNPNIVKVVLNQASDALYFSRALVPYPRENCADNEIHLALRHLGLYAFRFHFLRAFSNLPPSMLEECEKLEQLRVLEAGHRIHVKVVKGDVEGGVDTPEQLEAAQARALSIDNEIDASGALSPSSTSS</sequence>
<evidence type="ECO:0000256" key="2">
    <source>
        <dbReference type="ARBA" id="ARBA00022695"/>
    </source>
</evidence>
<dbReference type="EMBL" id="BEYU01000001">
    <property type="protein sequence ID" value="GBG23951.1"/>
    <property type="molecule type" value="Genomic_DNA"/>
</dbReference>
<dbReference type="Proteomes" id="UP000241890">
    <property type="component" value="Unassembled WGS sequence"/>
</dbReference>
<reference evidence="3 4" key="1">
    <citation type="submission" date="2017-12" db="EMBL/GenBank/DDBJ databases">
        <title>Sequencing, de novo assembly and annotation of complete genome of a new Thraustochytrid species, strain FCC1311.</title>
        <authorList>
            <person name="Sedici K."/>
            <person name="Godart F."/>
            <person name="Aiese Cigliano R."/>
            <person name="Sanseverino W."/>
            <person name="Barakat M."/>
            <person name="Ortet P."/>
            <person name="Marechal E."/>
            <person name="Cagnac O."/>
            <person name="Amato A."/>
        </authorList>
    </citation>
    <scope>NUCLEOTIDE SEQUENCE [LARGE SCALE GENOMIC DNA]</scope>
</reference>
<dbReference type="GO" id="GO:0005829">
    <property type="term" value="C:cytosol"/>
    <property type="evidence" value="ECO:0007669"/>
    <property type="project" value="TreeGrafter"/>
</dbReference>
<dbReference type="InterPro" id="IPR029044">
    <property type="entry name" value="Nucleotide-diphossugar_trans"/>
</dbReference>
<dbReference type="Pfam" id="PF02348">
    <property type="entry name" value="CTP_transf_3"/>
    <property type="match status" value="1"/>
</dbReference>
<dbReference type="NCBIfam" id="NF003952">
    <property type="entry name" value="PRK05450.1-5"/>
    <property type="match status" value="1"/>
</dbReference>
<dbReference type="InterPro" id="IPR004528">
    <property type="entry name" value="KdsB"/>
</dbReference>
<keyword evidence="4" id="KW-1185">Reference proteome</keyword>
<comment type="caution">
    <text evidence="3">The sequence shown here is derived from an EMBL/GenBank/DDBJ whole genome shotgun (WGS) entry which is preliminary data.</text>
</comment>
<name>A0A2R5G7D5_9STRA</name>
<accession>A0A2R5G7D5</accession>
<dbReference type="SUPFAM" id="SSF53448">
    <property type="entry name" value="Nucleotide-diphospho-sugar transferases"/>
    <property type="match status" value="1"/>
</dbReference>
<dbReference type="GO" id="GO:0008690">
    <property type="term" value="F:3-deoxy-manno-octulosonate cytidylyltransferase activity"/>
    <property type="evidence" value="ECO:0007669"/>
    <property type="project" value="InterPro"/>
</dbReference>
<evidence type="ECO:0000256" key="1">
    <source>
        <dbReference type="ARBA" id="ARBA00022679"/>
    </source>
</evidence>
<dbReference type="PANTHER" id="PTHR42866">
    <property type="entry name" value="3-DEOXY-MANNO-OCTULOSONATE CYTIDYLYLTRANSFERASE"/>
    <property type="match status" value="1"/>
</dbReference>
<dbReference type="AlphaFoldDB" id="A0A2R5G7D5"/>
<keyword evidence="1 3" id="KW-0808">Transferase</keyword>
<protein>
    <submittedName>
        <fullName evidence="3">3-deoxy-manno-octulosonate cytidylyltransferase</fullName>
    </submittedName>
</protein>
<gene>
    <name evidence="3" type="ORF">FCC1311_001702</name>
</gene>
<dbReference type="Gene3D" id="3.90.550.10">
    <property type="entry name" value="Spore Coat Polysaccharide Biosynthesis Protein SpsA, Chain A"/>
    <property type="match status" value="1"/>
</dbReference>
<dbReference type="OrthoDB" id="10262032at2759"/>
<keyword evidence="2 3" id="KW-0548">Nucleotidyltransferase</keyword>
<dbReference type="NCBIfam" id="TIGR00466">
    <property type="entry name" value="kdsB"/>
    <property type="match status" value="1"/>
</dbReference>
<dbReference type="InParanoid" id="A0A2R5G7D5"/>
<dbReference type="CDD" id="cd02517">
    <property type="entry name" value="CMP-KDO-Synthetase"/>
    <property type="match status" value="1"/>
</dbReference>
<dbReference type="InterPro" id="IPR003329">
    <property type="entry name" value="Cytidylyl_trans"/>
</dbReference>
<organism evidence="3 4">
    <name type="scientific">Hondaea fermentalgiana</name>
    <dbReference type="NCBI Taxonomy" id="2315210"/>
    <lineage>
        <taxon>Eukaryota</taxon>
        <taxon>Sar</taxon>
        <taxon>Stramenopiles</taxon>
        <taxon>Bigyra</taxon>
        <taxon>Labyrinthulomycetes</taxon>
        <taxon>Thraustochytrida</taxon>
        <taxon>Thraustochytriidae</taxon>
        <taxon>Hondaea</taxon>
    </lineage>
</organism>
<proteinExistence type="predicted"/>
<dbReference type="PANTHER" id="PTHR42866:SF2">
    <property type="entry name" value="3-DEOXY-MANNO-OCTULOSONATE CYTIDYLYLTRANSFERASE, MITOCHONDRIAL"/>
    <property type="match status" value="1"/>
</dbReference>